<reference evidence="6" key="1">
    <citation type="journal article" date="2022" name="IScience">
        <title>Evolution of zygomycete secretomes and the origins of terrestrial fungal ecologies.</title>
        <authorList>
            <person name="Chang Y."/>
            <person name="Wang Y."/>
            <person name="Mondo S."/>
            <person name="Ahrendt S."/>
            <person name="Andreopoulos W."/>
            <person name="Barry K."/>
            <person name="Beard J."/>
            <person name="Benny G.L."/>
            <person name="Blankenship S."/>
            <person name="Bonito G."/>
            <person name="Cuomo C."/>
            <person name="Desiro A."/>
            <person name="Gervers K.A."/>
            <person name="Hundley H."/>
            <person name="Kuo A."/>
            <person name="LaButti K."/>
            <person name="Lang B.F."/>
            <person name="Lipzen A."/>
            <person name="O'Donnell K."/>
            <person name="Pangilinan J."/>
            <person name="Reynolds N."/>
            <person name="Sandor L."/>
            <person name="Smith M.E."/>
            <person name="Tsang A."/>
            <person name="Grigoriev I.V."/>
            <person name="Stajich J.E."/>
            <person name="Spatafora J.W."/>
        </authorList>
    </citation>
    <scope>NUCLEOTIDE SEQUENCE</scope>
    <source>
        <strain evidence="6">RSA 2281</strain>
    </source>
</reference>
<comment type="caution">
    <text evidence="6">The sequence shown here is derived from an EMBL/GenBank/DDBJ whole genome shotgun (WGS) entry which is preliminary data.</text>
</comment>
<dbReference type="Pfam" id="PF00536">
    <property type="entry name" value="SAM_1"/>
    <property type="match status" value="1"/>
</dbReference>
<dbReference type="InterPro" id="IPR009071">
    <property type="entry name" value="HMG_box_dom"/>
</dbReference>
<dbReference type="SUPFAM" id="SSF47095">
    <property type="entry name" value="HMG-box"/>
    <property type="match status" value="1"/>
</dbReference>
<dbReference type="InterPro" id="IPR036910">
    <property type="entry name" value="HMG_box_dom_sf"/>
</dbReference>
<evidence type="ECO:0000313" key="7">
    <source>
        <dbReference type="Proteomes" id="UP001209540"/>
    </source>
</evidence>
<feature type="DNA-binding region" description="HMG box" evidence="3">
    <location>
        <begin position="208"/>
        <end position="274"/>
    </location>
</feature>
<dbReference type="PANTHER" id="PTHR46040:SF3">
    <property type="entry name" value="HIGH MOBILITY GROUP PROTEIN 2"/>
    <property type="match status" value="1"/>
</dbReference>
<dbReference type="SMART" id="SM00398">
    <property type="entry name" value="HMG"/>
    <property type="match status" value="1"/>
</dbReference>
<feature type="compositionally biased region" description="Polar residues" evidence="4">
    <location>
        <begin position="373"/>
        <end position="383"/>
    </location>
</feature>
<dbReference type="GO" id="GO:0003677">
    <property type="term" value="F:DNA binding"/>
    <property type="evidence" value="ECO:0007669"/>
    <property type="project" value="UniProtKB-UniRule"/>
</dbReference>
<dbReference type="InterPro" id="IPR051965">
    <property type="entry name" value="ChromReg_NeuronalGeneExpr"/>
</dbReference>
<feature type="domain" description="HMG box" evidence="5">
    <location>
        <begin position="208"/>
        <end position="274"/>
    </location>
</feature>
<dbReference type="Gene3D" id="1.10.150.50">
    <property type="entry name" value="Transcription Factor, Ets-1"/>
    <property type="match status" value="1"/>
</dbReference>
<feature type="compositionally biased region" description="Low complexity" evidence="4">
    <location>
        <begin position="140"/>
        <end position="185"/>
    </location>
</feature>
<dbReference type="AlphaFoldDB" id="A0AAD5JLW7"/>
<evidence type="ECO:0000256" key="4">
    <source>
        <dbReference type="SAM" id="MobiDB-lite"/>
    </source>
</evidence>
<reference evidence="6" key="2">
    <citation type="submission" date="2023-02" db="EMBL/GenBank/DDBJ databases">
        <authorList>
            <consortium name="DOE Joint Genome Institute"/>
            <person name="Mondo S.J."/>
            <person name="Chang Y."/>
            <person name="Wang Y."/>
            <person name="Ahrendt S."/>
            <person name="Andreopoulos W."/>
            <person name="Barry K."/>
            <person name="Beard J."/>
            <person name="Benny G.L."/>
            <person name="Blankenship S."/>
            <person name="Bonito G."/>
            <person name="Cuomo C."/>
            <person name="Desiro A."/>
            <person name="Gervers K.A."/>
            <person name="Hundley H."/>
            <person name="Kuo A."/>
            <person name="LaButti K."/>
            <person name="Lang B.F."/>
            <person name="Lipzen A."/>
            <person name="O'Donnell K."/>
            <person name="Pangilinan J."/>
            <person name="Reynolds N."/>
            <person name="Sandor L."/>
            <person name="Smith M.W."/>
            <person name="Tsang A."/>
            <person name="Grigoriev I.V."/>
            <person name="Stajich J.E."/>
            <person name="Spatafora J.W."/>
        </authorList>
    </citation>
    <scope>NUCLEOTIDE SEQUENCE</scope>
    <source>
        <strain evidence="6">RSA 2281</strain>
    </source>
</reference>
<dbReference type="SUPFAM" id="SSF47769">
    <property type="entry name" value="SAM/Pointed domain"/>
    <property type="match status" value="1"/>
</dbReference>
<feature type="region of interest" description="Disordered" evidence="4">
    <location>
        <begin position="192"/>
        <end position="211"/>
    </location>
</feature>
<feature type="region of interest" description="Disordered" evidence="4">
    <location>
        <begin position="84"/>
        <end position="103"/>
    </location>
</feature>
<dbReference type="Gene3D" id="1.10.30.10">
    <property type="entry name" value="High mobility group box domain"/>
    <property type="match status" value="1"/>
</dbReference>
<dbReference type="EMBL" id="JAIXMP010000060">
    <property type="protein sequence ID" value="KAI9244361.1"/>
    <property type="molecule type" value="Genomic_DNA"/>
</dbReference>
<dbReference type="InterPro" id="IPR013761">
    <property type="entry name" value="SAM/pointed_sf"/>
</dbReference>
<keyword evidence="2 3" id="KW-0539">Nucleus</keyword>
<protein>
    <recommendedName>
        <fullName evidence="5">HMG box domain-containing protein</fullName>
    </recommendedName>
</protein>
<accession>A0AAD5JLW7</accession>
<feature type="region of interest" description="Disordered" evidence="4">
    <location>
        <begin position="117"/>
        <end position="185"/>
    </location>
</feature>
<feature type="compositionally biased region" description="Low complexity" evidence="4">
    <location>
        <begin position="314"/>
        <end position="328"/>
    </location>
</feature>
<dbReference type="InterPro" id="IPR001660">
    <property type="entry name" value="SAM"/>
</dbReference>
<evidence type="ECO:0000256" key="2">
    <source>
        <dbReference type="ARBA" id="ARBA00023242"/>
    </source>
</evidence>
<feature type="region of interest" description="Disordered" evidence="4">
    <location>
        <begin position="292"/>
        <end position="383"/>
    </location>
</feature>
<dbReference type="PANTHER" id="PTHR46040">
    <property type="entry name" value="HIGH MOBILITY GROUP PROTEIN 2"/>
    <property type="match status" value="1"/>
</dbReference>
<name>A0AAD5JLW7_9FUNG</name>
<dbReference type="CDD" id="cd09487">
    <property type="entry name" value="SAM_superfamily"/>
    <property type="match status" value="1"/>
</dbReference>
<gene>
    <name evidence="6" type="ORF">BDA99DRAFT_529144</name>
</gene>
<keyword evidence="1 3" id="KW-0238">DNA-binding</keyword>
<dbReference type="Pfam" id="PF00505">
    <property type="entry name" value="HMG_box"/>
    <property type="match status" value="1"/>
</dbReference>
<evidence type="ECO:0000259" key="5">
    <source>
        <dbReference type="PROSITE" id="PS50118"/>
    </source>
</evidence>
<proteinExistence type="predicted"/>
<dbReference type="Proteomes" id="UP001209540">
    <property type="component" value="Unassembled WGS sequence"/>
</dbReference>
<dbReference type="GO" id="GO:0010468">
    <property type="term" value="P:regulation of gene expression"/>
    <property type="evidence" value="ECO:0007669"/>
    <property type="project" value="TreeGrafter"/>
</dbReference>
<feature type="compositionally biased region" description="Basic residues" evidence="4">
    <location>
        <begin position="192"/>
        <end position="201"/>
    </location>
</feature>
<evidence type="ECO:0000256" key="1">
    <source>
        <dbReference type="ARBA" id="ARBA00023125"/>
    </source>
</evidence>
<organism evidence="6 7">
    <name type="scientific">Phascolomyces articulosus</name>
    <dbReference type="NCBI Taxonomy" id="60185"/>
    <lineage>
        <taxon>Eukaryota</taxon>
        <taxon>Fungi</taxon>
        <taxon>Fungi incertae sedis</taxon>
        <taxon>Mucoromycota</taxon>
        <taxon>Mucoromycotina</taxon>
        <taxon>Mucoromycetes</taxon>
        <taxon>Mucorales</taxon>
        <taxon>Lichtheimiaceae</taxon>
        <taxon>Phascolomyces</taxon>
    </lineage>
</organism>
<keyword evidence="7" id="KW-1185">Reference proteome</keyword>
<evidence type="ECO:0000313" key="6">
    <source>
        <dbReference type="EMBL" id="KAI9244361.1"/>
    </source>
</evidence>
<dbReference type="PROSITE" id="PS50118">
    <property type="entry name" value="HMG_BOX_2"/>
    <property type="match status" value="1"/>
</dbReference>
<evidence type="ECO:0000256" key="3">
    <source>
        <dbReference type="PROSITE-ProRule" id="PRU00267"/>
    </source>
</evidence>
<feature type="compositionally biased region" description="Low complexity" evidence="4">
    <location>
        <begin position="86"/>
        <end position="103"/>
    </location>
</feature>
<sequence length="383" mass="43826">MESQDEQLAFDINNQGHQEVKNFFQQCRLLQYLEVFINEGFESLPALFEVTEEDMIAMGVKRGHRRLIQRDIVTVRGMTFHVSSPQQHHNNTANNNHCNQNHPFQTSMKFYHQHPEGDCHSHYYPQQHRHHSPPSSVNVSTISSPTSIETTLSPTDSSSSPSTRSNSNNALSSSSDNGNTNKNNNTVIIQHQVKRKYRKKPKPDQNAPIKPSSAYVMFSNFIRAEMKHQNKSFTEISKIIGEQWKNLSTEKKHDYELTAMRAKDAYLIEIQHYARTQEYRNYQKYLKTFKEKQAVSHQSNLREKNRRRALNRLDSPSSDSIGDSSSNSMEHLDSGNQTATDTSESSSSSGNGTHPMRTDPQEQVFLLKLPRPQTASTCTERLG</sequence>
<dbReference type="GO" id="GO:0005634">
    <property type="term" value="C:nucleus"/>
    <property type="evidence" value="ECO:0007669"/>
    <property type="project" value="UniProtKB-UniRule"/>
</dbReference>